<accession>A0A175YPZ6</accession>
<feature type="compositionally biased region" description="Basic and acidic residues" evidence="1">
    <location>
        <begin position="251"/>
        <end position="261"/>
    </location>
</feature>
<evidence type="ECO:0000313" key="4">
    <source>
        <dbReference type="EMBL" id="WOH13010.1"/>
    </source>
</evidence>
<dbReference type="EMBL" id="CP093350">
    <property type="protein sequence ID" value="WOH13010.1"/>
    <property type="molecule type" value="Genomic_DNA"/>
</dbReference>
<dbReference type="Proteomes" id="UP000077755">
    <property type="component" value="Chromosome 8"/>
</dbReference>
<dbReference type="EMBL" id="LNRQ01000008">
    <property type="protein sequence ID" value="KZM85523.1"/>
    <property type="molecule type" value="Genomic_DNA"/>
</dbReference>
<feature type="region of interest" description="Disordered" evidence="1">
    <location>
        <begin position="251"/>
        <end position="303"/>
    </location>
</feature>
<feature type="region of interest" description="Disordered" evidence="1">
    <location>
        <begin position="140"/>
        <end position="238"/>
    </location>
</feature>
<dbReference type="AlphaFoldDB" id="A0A175YPZ6"/>
<evidence type="ECO:0000313" key="5">
    <source>
        <dbReference type="Proteomes" id="UP000077755"/>
    </source>
</evidence>
<dbReference type="KEGG" id="dcr:108198704"/>
<protein>
    <recommendedName>
        <fullName evidence="2">Condensin II complex subunit H2 N-terminal domain-containing protein</fullName>
    </recommendedName>
</protein>
<feature type="compositionally biased region" description="Basic and acidic residues" evidence="1">
    <location>
        <begin position="191"/>
        <end position="229"/>
    </location>
</feature>
<evidence type="ECO:0000313" key="3">
    <source>
        <dbReference type="EMBL" id="KZM85523.1"/>
    </source>
</evidence>
<gene>
    <name evidence="3" type="ORF">DCAR_027055</name>
    <name evidence="4" type="ORF">DCAR_0832519</name>
</gene>
<dbReference type="InterPro" id="IPR009378">
    <property type="entry name" value="H2_N"/>
</dbReference>
<feature type="domain" description="Condensin II complex subunit H2 N-terminal" evidence="2">
    <location>
        <begin position="98"/>
        <end position="171"/>
    </location>
</feature>
<feature type="compositionally biased region" description="Polar residues" evidence="1">
    <location>
        <begin position="287"/>
        <end position="303"/>
    </location>
</feature>
<proteinExistence type="predicted"/>
<keyword evidence="5" id="KW-1185">Reference proteome</keyword>
<reference evidence="4" key="2">
    <citation type="submission" date="2022-03" db="EMBL/GenBank/DDBJ databases">
        <title>Draft title - Genomic analysis of global carrot germplasm unveils the trajectory of domestication and the origin of high carotenoid orange carrot.</title>
        <authorList>
            <person name="Iorizzo M."/>
            <person name="Ellison S."/>
            <person name="Senalik D."/>
            <person name="Macko-Podgorni A."/>
            <person name="Grzebelus D."/>
            <person name="Bostan H."/>
            <person name="Rolling W."/>
            <person name="Curaba J."/>
            <person name="Simon P."/>
        </authorList>
    </citation>
    <scope>NUCLEOTIDE SEQUENCE</scope>
    <source>
        <tissue evidence="4">Leaf</tissue>
    </source>
</reference>
<dbReference type="Gramene" id="KZM85523">
    <property type="protein sequence ID" value="KZM85523"/>
    <property type="gene ID" value="DCAR_027055"/>
</dbReference>
<feature type="compositionally biased region" description="Acidic residues" evidence="1">
    <location>
        <begin position="150"/>
        <end position="173"/>
    </location>
</feature>
<evidence type="ECO:0000259" key="2">
    <source>
        <dbReference type="Pfam" id="PF06278"/>
    </source>
</evidence>
<name>A0A175YPZ6_DAUCS</name>
<sequence length="303" mass="33755">MSQDKGKSSNSNHVNEFRHREKEFDSVLNVIRDANIDPRLICLKKTIGETDNGDSEFHSTGEFQKRLTEMCNKEINEDSVNFDFDPLSMCGKDIITENYGSINFDKAGILLESSAQVYSDKVDHLHALVLKTAKSIREGGLTEGPKYVPEQEEEDEEDMEETDLEDEGLDDIGDGEKLKSSKDSPLAKMGGSEKEAEPDARVSVEKQQIKQDLEDETNDGKVDLKKSDTADGESPSEESFAVLFLRKLGKRQHEEELEASKRRAVSQVTEVESKDFIGSSGKENLKPLSSTPTSKNDNSPLSD</sequence>
<organism evidence="3">
    <name type="scientific">Daucus carota subsp. sativus</name>
    <name type="common">Carrot</name>
    <dbReference type="NCBI Taxonomy" id="79200"/>
    <lineage>
        <taxon>Eukaryota</taxon>
        <taxon>Viridiplantae</taxon>
        <taxon>Streptophyta</taxon>
        <taxon>Embryophyta</taxon>
        <taxon>Tracheophyta</taxon>
        <taxon>Spermatophyta</taxon>
        <taxon>Magnoliopsida</taxon>
        <taxon>eudicotyledons</taxon>
        <taxon>Gunneridae</taxon>
        <taxon>Pentapetalae</taxon>
        <taxon>asterids</taxon>
        <taxon>campanulids</taxon>
        <taxon>Apiales</taxon>
        <taxon>Apiaceae</taxon>
        <taxon>Apioideae</taxon>
        <taxon>Scandiceae</taxon>
        <taxon>Daucinae</taxon>
        <taxon>Daucus</taxon>
        <taxon>Daucus sect. Daucus</taxon>
    </lineage>
</organism>
<dbReference type="Pfam" id="PF06278">
    <property type="entry name" value="CNDH2_N"/>
    <property type="match status" value="1"/>
</dbReference>
<evidence type="ECO:0000256" key="1">
    <source>
        <dbReference type="SAM" id="MobiDB-lite"/>
    </source>
</evidence>
<reference evidence="3" key="1">
    <citation type="journal article" date="2016" name="Nat. Genet.">
        <title>A high-quality carrot genome assembly provides new insights into carotenoid accumulation and asterid genome evolution.</title>
        <authorList>
            <person name="Iorizzo M."/>
            <person name="Ellison S."/>
            <person name="Senalik D."/>
            <person name="Zeng P."/>
            <person name="Satapoomin P."/>
            <person name="Huang J."/>
            <person name="Bowman M."/>
            <person name="Iovene M."/>
            <person name="Sanseverino W."/>
            <person name="Cavagnaro P."/>
            <person name="Yildiz M."/>
            <person name="Macko-Podgorni A."/>
            <person name="Moranska E."/>
            <person name="Grzebelus E."/>
            <person name="Grzebelus D."/>
            <person name="Ashrafi H."/>
            <person name="Zheng Z."/>
            <person name="Cheng S."/>
            <person name="Spooner D."/>
            <person name="Van Deynze A."/>
            <person name="Simon P."/>
        </authorList>
    </citation>
    <scope>NUCLEOTIDE SEQUENCE [LARGE SCALE GENOMIC DNA]</scope>
    <source>
        <tissue evidence="3">Leaf</tissue>
    </source>
</reference>